<comment type="caution">
    <text evidence="2">The sequence shown here is derived from an EMBL/GenBank/DDBJ whole genome shotgun (WGS) entry which is preliminary data.</text>
</comment>
<evidence type="ECO:0000259" key="1">
    <source>
        <dbReference type="PROSITE" id="PS50075"/>
    </source>
</evidence>
<dbReference type="SUPFAM" id="SSF47336">
    <property type="entry name" value="ACP-like"/>
    <property type="match status" value="1"/>
</dbReference>
<dbReference type="Proteomes" id="UP001652504">
    <property type="component" value="Unassembled WGS sequence"/>
</dbReference>
<proteinExistence type="predicted"/>
<evidence type="ECO:0000313" key="2">
    <source>
        <dbReference type="EMBL" id="MCV2886022.1"/>
    </source>
</evidence>
<gene>
    <name evidence="2" type="ORF">OE749_15115</name>
</gene>
<keyword evidence="3" id="KW-1185">Reference proteome</keyword>
<name>A0ABT3ABQ1_9ALTE</name>
<dbReference type="RefSeq" id="WP_263713312.1">
    <property type="nucleotide sequence ID" value="NZ_JAOWKX010000008.1"/>
</dbReference>
<dbReference type="InterPro" id="IPR009081">
    <property type="entry name" value="PP-bd_ACP"/>
</dbReference>
<evidence type="ECO:0000313" key="3">
    <source>
        <dbReference type="Proteomes" id="UP001652504"/>
    </source>
</evidence>
<accession>A0ABT3ABQ1</accession>
<reference evidence="2 3" key="1">
    <citation type="submission" date="2022-10" db="EMBL/GenBank/DDBJ databases">
        <title>Aestuariibacter sp. AA17 isolated from Montipora capitata coral fragment.</title>
        <authorList>
            <person name="Emsley S.A."/>
            <person name="Pfannmuller K.M."/>
            <person name="Loughran R.M."/>
            <person name="Shlafstein M."/>
            <person name="Papke E."/>
            <person name="Saw J.H."/>
            <person name="Ushijima B."/>
            <person name="Videau P."/>
        </authorList>
    </citation>
    <scope>NUCLEOTIDE SEQUENCE [LARGE SCALE GENOMIC DNA]</scope>
    <source>
        <strain evidence="2 3">AA17</strain>
    </source>
</reference>
<dbReference type="Gene3D" id="1.10.1200.10">
    <property type="entry name" value="ACP-like"/>
    <property type="match status" value="1"/>
</dbReference>
<feature type="domain" description="Carrier" evidence="1">
    <location>
        <begin position="1"/>
        <end position="80"/>
    </location>
</feature>
<dbReference type="Pfam" id="PF00550">
    <property type="entry name" value="PP-binding"/>
    <property type="match status" value="1"/>
</dbReference>
<organism evidence="2 3">
    <name type="scientific">Fluctibacter corallii</name>
    <dbReference type="NCBI Taxonomy" id="2984329"/>
    <lineage>
        <taxon>Bacteria</taxon>
        <taxon>Pseudomonadati</taxon>
        <taxon>Pseudomonadota</taxon>
        <taxon>Gammaproteobacteria</taxon>
        <taxon>Alteromonadales</taxon>
        <taxon>Alteromonadaceae</taxon>
        <taxon>Fluctibacter</taxon>
    </lineage>
</organism>
<sequence>MNTAAQVKEILIDVLQLPSDMEFDEETALLGAIPEFDSMAVVTVLTAIEETFGIEIDDDEISADIFENFGALSEFVEEKV</sequence>
<dbReference type="PROSITE" id="PS50075">
    <property type="entry name" value="CARRIER"/>
    <property type="match status" value="1"/>
</dbReference>
<dbReference type="EMBL" id="JAOWKX010000008">
    <property type="protein sequence ID" value="MCV2886022.1"/>
    <property type="molecule type" value="Genomic_DNA"/>
</dbReference>
<protein>
    <submittedName>
        <fullName evidence="2">Phosphopantetheine-binding protein</fullName>
    </submittedName>
</protein>
<dbReference type="InterPro" id="IPR036736">
    <property type="entry name" value="ACP-like_sf"/>
</dbReference>